<accession>E5R1F1</accession>
<dbReference type="OrthoDB" id="4173554at2759"/>
<protein>
    <submittedName>
        <fullName evidence="1">Uncharacterized protein</fullName>
    </submittedName>
</protein>
<name>E5R1F1_ARTGP</name>
<dbReference type="EMBL" id="DS989822">
    <property type="protein sequence ID" value="EFQ97702.1"/>
    <property type="molecule type" value="Genomic_DNA"/>
</dbReference>
<reference evidence="2" key="1">
    <citation type="journal article" date="2012" name="MBio">
        <title>Comparative genome analysis of Trichophyton rubrum and related dermatophytes reveals candidate genes involved in infection.</title>
        <authorList>
            <person name="Martinez D.A."/>
            <person name="Oliver B.G."/>
            <person name="Graeser Y."/>
            <person name="Goldberg J.M."/>
            <person name="Li W."/>
            <person name="Martinez-Rossi N.M."/>
            <person name="Monod M."/>
            <person name="Shelest E."/>
            <person name="Barton R.C."/>
            <person name="Birch E."/>
            <person name="Brakhage A.A."/>
            <person name="Chen Z."/>
            <person name="Gurr S.J."/>
            <person name="Heiman D."/>
            <person name="Heitman J."/>
            <person name="Kosti I."/>
            <person name="Rossi A."/>
            <person name="Saif S."/>
            <person name="Samalova M."/>
            <person name="Saunders C.W."/>
            <person name="Shea T."/>
            <person name="Summerbell R.C."/>
            <person name="Xu J."/>
            <person name="Young S."/>
            <person name="Zeng Q."/>
            <person name="Birren B.W."/>
            <person name="Cuomo C.A."/>
            <person name="White T.C."/>
        </authorList>
    </citation>
    <scope>NUCLEOTIDE SEQUENCE [LARGE SCALE GENOMIC DNA]</scope>
    <source>
        <strain evidence="2">ATCC MYA-4604 / CBS 118893</strain>
    </source>
</reference>
<dbReference type="InParanoid" id="E5R1F1"/>
<dbReference type="Proteomes" id="UP000002669">
    <property type="component" value="Unassembled WGS sequence"/>
</dbReference>
<dbReference type="AlphaFoldDB" id="E5R1F1"/>
<evidence type="ECO:0000313" key="2">
    <source>
        <dbReference type="Proteomes" id="UP000002669"/>
    </source>
</evidence>
<evidence type="ECO:0000313" key="1">
    <source>
        <dbReference type="EMBL" id="EFQ97702.1"/>
    </source>
</evidence>
<keyword evidence="2" id="KW-1185">Reference proteome</keyword>
<proteinExistence type="predicted"/>
<dbReference type="VEuPathDB" id="FungiDB:MGYG_00741"/>
<dbReference type="STRING" id="535722.E5R1F1"/>
<dbReference type="eggNOG" id="ENOG502SSM9">
    <property type="taxonomic scope" value="Eukaryota"/>
</dbReference>
<gene>
    <name evidence="1" type="ORF">MGYG_00741</name>
</gene>
<dbReference type="OMA" id="WENFMAR"/>
<dbReference type="RefSeq" id="XP_003176654.1">
    <property type="nucleotide sequence ID" value="XM_003176606.1"/>
</dbReference>
<dbReference type="GeneID" id="10031974"/>
<sequence length="246" mass="28677">MVNPALFQNLKGISLSLGDVTLKQPTSWGFVVYRCSYNNEDAWQAILQQLRDKIARSLELEEREDLLPRHEMILMDDRAKFNGATSHDIRDHFTSWVSDTLPDILVTPPTVVTPTTESERQLTPVNHPHSEQSSDFGTRYNFCLFADDICLESIEHMKAPVIKLLARDFGVRGPAERDYIIHPDYEDGETDNEEEDVGWMYLEVLDYVNVYDTLEEDDWWYELYRRPPLLPYDSIADQNPGFWRND</sequence>
<dbReference type="HOGENOM" id="CLU_072615_5_0_1"/>
<organism evidence="2">
    <name type="scientific">Arthroderma gypseum (strain ATCC MYA-4604 / CBS 118893)</name>
    <name type="common">Microsporum gypseum</name>
    <dbReference type="NCBI Taxonomy" id="535722"/>
    <lineage>
        <taxon>Eukaryota</taxon>
        <taxon>Fungi</taxon>
        <taxon>Dikarya</taxon>
        <taxon>Ascomycota</taxon>
        <taxon>Pezizomycotina</taxon>
        <taxon>Eurotiomycetes</taxon>
        <taxon>Eurotiomycetidae</taxon>
        <taxon>Onygenales</taxon>
        <taxon>Arthrodermataceae</taxon>
        <taxon>Nannizzia</taxon>
    </lineage>
</organism>